<dbReference type="InterPro" id="IPR011006">
    <property type="entry name" value="CheY-like_superfamily"/>
</dbReference>
<dbReference type="GO" id="GO:0000160">
    <property type="term" value="P:phosphorelay signal transduction system"/>
    <property type="evidence" value="ECO:0007669"/>
    <property type="project" value="InterPro"/>
</dbReference>
<dbReference type="RefSeq" id="WP_054019660.1">
    <property type="nucleotide sequence ID" value="NZ_BBYR01000025.1"/>
</dbReference>
<protein>
    <recommendedName>
        <fullName evidence="2">Response regulatory domain-containing protein</fullName>
    </recommendedName>
</protein>
<dbReference type="SUPFAM" id="SSF52172">
    <property type="entry name" value="CheY-like"/>
    <property type="match status" value="1"/>
</dbReference>
<dbReference type="InterPro" id="IPR001789">
    <property type="entry name" value="Sig_transdc_resp-reg_receiver"/>
</dbReference>
<name>A0A0K8P0B3_PISS1</name>
<dbReference type="Proteomes" id="UP000037660">
    <property type="component" value="Unassembled WGS sequence"/>
</dbReference>
<comment type="caution">
    <text evidence="1">Lacks conserved residue(s) required for the propagation of feature annotation.</text>
</comment>
<evidence type="ECO:0000313" key="4">
    <source>
        <dbReference type="Proteomes" id="UP000037660"/>
    </source>
</evidence>
<comment type="caution">
    <text evidence="3">The sequence shown here is derived from an EMBL/GenBank/DDBJ whole genome shotgun (WGS) entry which is preliminary data.</text>
</comment>
<gene>
    <name evidence="3" type="ORF">ISF6_1383</name>
</gene>
<dbReference type="AlphaFoldDB" id="A0A0K8P0B3"/>
<evidence type="ECO:0000259" key="2">
    <source>
        <dbReference type="PROSITE" id="PS50110"/>
    </source>
</evidence>
<dbReference type="STRING" id="1547922.ISF6_1383"/>
<organism evidence="3 4">
    <name type="scientific">Piscinibacter sakaiensis</name>
    <name type="common">Ideonella sakaiensis</name>
    <dbReference type="NCBI Taxonomy" id="1547922"/>
    <lineage>
        <taxon>Bacteria</taxon>
        <taxon>Pseudomonadati</taxon>
        <taxon>Pseudomonadota</taxon>
        <taxon>Betaproteobacteria</taxon>
        <taxon>Burkholderiales</taxon>
        <taxon>Sphaerotilaceae</taxon>
        <taxon>Piscinibacter</taxon>
    </lineage>
</organism>
<evidence type="ECO:0000256" key="1">
    <source>
        <dbReference type="PROSITE-ProRule" id="PRU00169"/>
    </source>
</evidence>
<sequence>MTDVDPFATDRPPVLLPPRLLARLGERCADEAHQARQALAGDPAAAAARLAALEALGVRLQQVARMVAHEGRAPDEPVELVTACRQAAAACAAEASARGVAVQVDGRPLTVSTAAAVVEQVLELALEHALAVGHRVVVGVGRAGQPAVATVRIDIHRRPDPAQAGLALLDEAPPLPLMLAGLLARAGGLVLRQTRLGPLQALLLSVPSHVVEAVVHPDEQELLPSTPVARGGRVLVVDPRDRSRLQAHALLQRAGLVVDAASSLAQARALGGDAAPDVVLSGLPRGEPGWLDWVEELRALRPALRVIELVDEDHAFAFSLPSADAPGRLSRGELAEHLVAAVSQEIQSALRG</sequence>
<evidence type="ECO:0000313" key="3">
    <source>
        <dbReference type="EMBL" id="GAP35610.1"/>
    </source>
</evidence>
<reference evidence="4" key="1">
    <citation type="submission" date="2015-07" db="EMBL/GenBank/DDBJ databases">
        <title>Discovery of a poly(ethylene terephthalate assimilation.</title>
        <authorList>
            <person name="Yoshida S."/>
            <person name="Hiraga K."/>
            <person name="Takehana T."/>
            <person name="Taniguchi I."/>
            <person name="Yamaji H."/>
            <person name="Maeda Y."/>
            <person name="Toyohara K."/>
            <person name="Miyamoto K."/>
            <person name="Kimura Y."/>
            <person name="Oda K."/>
        </authorList>
    </citation>
    <scope>NUCLEOTIDE SEQUENCE [LARGE SCALE GENOMIC DNA]</scope>
    <source>
        <strain evidence="4">NBRC 110686 / TISTR 2288 / 201-F6</strain>
    </source>
</reference>
<dbReference type="OrthoDB" id="227620at2"/>
<reference evidence="3 4" key="2">
    <citation type="journal article" date="2016" name="Science">
        <title>A bacterium that degrades and assimilates poly(ethylene terephthalate).</title>
        <authorList>
            <person name="Yoshida S."/>
            <person name="Hiraga K."/>
            <person name="Takehana T."/>
            <person name="Taniguchi I."/>
            <person name="Yamaji H."/>
            <person name="Maeda Y."/>
            <person name="Toyohara K."/>
            <person name="Miyamoto K."/>
            <person name="Kimura Y."/>
            <person name="Oda K."/>
        </authorList>
    </citation>
    <scope>NUCLEOTIDE SEQUENCE [LARGE SCALE GENOMIC DNA]</scope>
    <source>
        <strain evidence="4">NBRC 110686 / TISTR 2288 / 201-F6</strain>
    </source>
</reference>
<dbReference type="EMBL" id="BBYR01000025">
    <property type="protein sequence ID" value="GAP35610.1"/>
    <property type="molecule type" value="Genomic_DNA"/>
</dbReference>
<feature type="domain" description="Response regulatory" evidence="2">
    <location>
        <begin position="233"/>
        <end position="346"/>
    </location>
</feature>
<keyword evidence="4" id="KW-1185">Reference proteome</keyword>
<dbReference type="PROSITE" id="PS50110">
    <property type="entry name" value="RESPONSE_REGULATORY"/>
    <property type="match status" value="1"/>
</dbReference>
<accession>A0A0K8P0B3</accession>
<dbReference type="Gene3D" id="3.40.50.2300">
    <property type="match status" value="1"/>
</dbReference>
<proteinExistence type="predicted"/>